<evidence type="ECO:0000313" key="5">
    <source>
        <dbReference type="Proteomes" id="UP000053271"/>
    </source>
</evidence>
<dbReference type="InterPro" id="IPR020802">
    <property type="entry name" value="TesA-like"/>
</dbReference>
<dbReference type="InterPro" id="IPR029058">
    <property type="entry name" value="AB_hydrolase_fold"/>
</dbReference>
<keyword evidence="5" id="KW-1185">Reference proteome</keyword>
<dbReference type="AlphaFoldDB" id="A0A101QZ78"/>
<evidence type="ECO:0000313" key="4">
    <source>
        <dbReference type="EMBL" id="KUN38628.1"/>
    </source>
</evidence>
<dbReference type="InterPro" id="IPR012223">
    <property type="entry name" value="TEII"/>
</dbReference>
<dbReference type="RefSeq" id="WP_067233216.1">
    <property type="nucleotide sequence ID" value="NZ_JBFACV010000038.1"/>
</dbReference>
<feature type="domain" description="Thioesterase TesA-like" evidence="3">
    <location>
        <begin position="28"/>
        <end position="252"/>
    </location>
</feature>
<dbReference type="PANTHER" id="PTHR11487">
    <property type="entry name" value="THIOESTERASE"/>
    <property type="match status" value="1"/>
</dbReference>
<dbReference type="SMART" id="SM00824">
    <property type="entry name" value="PKS_TE"/>
    <property type="match status" value="1"/>
</dbReference>
<dbReference type="Pfam" id="PF00975">
    <property type="entry name" value="Thioesterase"/>
    <property type="match status" value="1"/>
</dbReference>
<protein>
    <recommendedName>
        <fullName evidence="3">Thioesterase TesA-like domain-containing protein</fullName>
    </recommendedName>
</protein>
<accession>A0A101QZ78</accession>
<gene>
    <name evidence="4" type="ORF">AQJ30_13890</name>
</gene>
<organism evidence="4 5">
    <name type="scientific">Streptomyces longwoodensis</name>
    <dbReference type="NCBI Taxonomy" id="68231"/>
    <lineage>
        <taxon>Bacteria</taxon>
        <taxon>Bacillati</taxon>
        <taxon>Actinomycetota</taxon>
        <taxon>Actinomycetes</taxon>
        <taxon>Kitasatosporales</taxon>
        <taxon>Streptomycetaceae</taxon>
        <taxon>Streptomyces</taxon>
    </lineage>
</organism>
<evidence type="ECO:0000256" key="2">
    <source>
        <dbReference type="ARBA" id="ARBA00022801"/>
    </source>
</evidence>
<sequence>MTPWDRGAGAWLTRYTPHRPGGGRVQLVCLPHAGGSATFFQPLARAFEALPDAPFEVLAVQYPGRQERRSEPLVDDLLVLADRVAEALRHAGDTPVLLFGHSMGALVAWEAARRLRRPGDTPPVGLVVSGRGAPSLHRDVRLHLRTDAELVADLRYLSGTASDLLTDPGVLGMVLPVLRADYKAVDGYRYQPASPLGCPVSVFLGDRDPWAREREARGWREETTGPVTFRTFPGDHFYLTAGWDAVALAVAGSRTGVTAG</sequence>
<dbReference type="GeneID" id="91425694"/>
<evidence type="ECO:0000256" key="1">
    <source>
        <dbReference type="ARBA" id="ARBA00007169"/>
    </source>
</evidence>
<comment type="caution">
    <text evidence="4">The sequence shown here is derived from an EMBL/GenBank/DDBJ whole genome shotgun (WGS) entry which is preliminary data.</text>
</comment>
<dbReference type="EMBL" id="LMWS01000015">
    <property type="protein sequence ID" value="KUN38628.1"/>
    <property type="molecule type" value="Genomic_DNA"/>
</dbReference>
<dbReference type="PANTHER" id="PTHR11487:SF0">
    <property type="entry name" value="S-ACYL FATTY ACID SYNTHASE THIOESTERASE, MEDIUM CHAIN"/>
    <property type="match status" value="1"/>
</dbReference>
<dbReference type="GO" id="GO:0016787">
    <property type="term" value="F:hydrolase activity"/>
    <property type="evidence" value="ECO:0007669"/>
    <property type="project" value="UniProtKB-KW"/>
</dbReference>
<dbReference type="GO" id="GO:0008610">
    <property type="term" value="P:lipid biosynthetic process"/>
    <property type="evidence" value="ECO:0007669"/>
    <property type="project" value="TreeGrafter"/>
</dbReference>
<dbReference type="Gene3D" id="3.40.50.1820">
    <property type="entry name" value="alpha/beta hydrolase"/>
    <property type="match status" value="1"/>
</dbReference>
<proteinExistence type="inferred from homology"/>
<reference evidence="4 5" key="1">
    <citation type="submission" date="2015-10" db="EMBL/GenBank/DDBJ databases">
        <title>Draft genome sequence of Streptomyces longwoodensis DSM 41677, type strain for the species Streptomyces longwoodensis.</title>
        <authorList>
            <person name="Ruckert C."/>
            <person name="Winkler A."/>
            <person name="Kalinowski J."/>
            <person name="Kampfer P."/>
            <person name="Glaeser S."/>
        </authorList>
    </citation>
    <scope>NUCLEOTIDE SEQUENCE [LARGE SCALE GENOMIC DNA]</scope>
    <source>
        <strain evidence="4 5">DSM 41677</strain>
    </source>
</reference>
<keyword evidence="2" id="KW-0378">Hydrolase</keyword>
<dbReference type="Proteomes" id="UP000053271">
    <property type="component" value="Unassembled WGS sequence"/>
</dbReference>
<comment type="similarity">
    <text evidence="1">Belongs to the thioesterase family.</text>
</comment>
<dbReference type="STRING" id="68231.AQJ30_13890"/>
<dbReference type="InterPro" id="IPR001031">
    <property type="entry name" value="Thioesterase"/>
</dbReference>
<dbReference type="SUPFAM" id="SSF53474">
    <property type="entry name" value="alpha/beta-Hydrolases"/>
    <property type="match status" value="1"/>
</dbReference>
<evidence type="ECO:0000259" key="3">
    <source>
        <dbReference type="SMART" id="SM00824"/>
    </source>
</evidence>
<name>A0A101QZ78_9ACTN</name>